<dbReference type="Proteomes" id="UP000240708">
    <property type="component" value="Unassembled WGS sequence"/>
</dbReference>
<dbReference type="EMBL" id="PYGF01000002">
    <property type="protein sequence ID" value="PSL06323.1"/>
    <property type="molecule type" value="Genomic_DNA"/>
</dbReference>
<dbReference type="InterPro" id="IPR015422">
    <property type="entry name" value="PyrdxlP-dep_Trfase_small"/>
</dbReference>
<dbReference type="RefSeq" id="WP_106566266.1">
    <property type="nucleotide sequence ID" value="NZ_PYGF01000002.1"/>
</dbReference>
<evidence type="ECO:0000313" key="6">
    <source>
        <dbReference type="Proteomes" id="UP000240708"/>
    </source>
</evidence>
<keyword evidence="3 4" id="KW-0663">Pyridoxal phosphate</keyword>
<dbReference type="InterPro" id="IPR015424">
    <property type="entry name" value="PyrdxlP-dep_Trfase"/>
</dbReference>
<dbReference type="PANTHER" id="PTHR30244">
    <property type="entry name" value="TRANSAMINASE"/>
    <property type="match status" value="1"/>
</dbReference>
<protein>
    <submittedName>
        <fullName evidence="5">dTDP-4-amino-4,6-dideoxygalactose transaminase</fullName>
    </submittedName>
</protein>
<proteinExistence type="inferred from homology"/>
<dbReference type="CDD" id="cd00616">
    <property type="entry name" value="AHBA_syn"/>
    <property type="match status" value="1"/>
</dbReference>
<reference evidence="5 6" key="1">
    <citation type="submission" date="2018-03" db="EMBL/GenBank/DDBJ databases">
        <title>Genomic Encyclopedia of Archaeal and Bacterial Type Strains, Phase II (KMG-II): from individual species to whole genera.</title>
        <authorList>
            <person name="Goeker M."/>
        </authorList>
    </citation>
    <scope>NUCLEOTIDE SEQUENCE [LARGE SCALE GENOMIC DNA]</scope>
    <source>
        <strain evidence="5 6">DSM 28057</strain>
    </source>
</reference>
<evidence type="ECO:0000256" key="2">
    <source>
        <dbReference type="PIRSR" id="PIRSR000390-1"/>
    </source>
</evidence>
<dbReference type="PIRSF" id="PIRSF000390">
    <property type="entry name" value="PLP_StrS"/>
    <property type="match status" value="1"/>
</dbReference>
<dbReference type="PANTHER" id="PTHR30244:SF34">
    <property type="entry name" value="DTDP-4-AMINO-4,6-DIDEOXYGALACTOSE TRANSAMINASE"/>
    <property type="match status" value="1"/>
</dbReference>
<dbReference type="GO" id="GO:0030170">
    <property type="term" value="F:pyridoxal phosphate binding"/>
    <property type="evidence" value="ECO:0007669"/>
    <property type="project" value="TreeGrafter"/>
</dbReference>
<evidence type="ECO:0000313" key="5">
    <source>
        <dbReference type="EMBL" id="PSL06323.1"/>
    </source>
</evidence>
<sequence length="406" mass="45733">MKIPFSLPLIDSLVEKEIHSTLHETGWLTSGPKTKELEEKISELSDTNFTVCVNSWTSGALLLFKWLKLEPGDEIIVPSYTYAATALAVINSGLKCVYVDVKDDFTMDMDQVAQKITNKTKAIMPVDLGGLPADYSKLLSLLDSESVRSLFHPKTDFQKVIGRPLIIADAAHSIGAKINGRPASRFADFSIFSFHSVKNITTGEGGAITFKLFDEGKDFQIYRELKVLSLNGQTKTAFEKNQPGAWRYDIVDNGLKVNMPDINAAIGLSQIKRYEKDLLPERERIFEFYNSVFQGKEWAILPPMEVFGRKSSFHIYLLRIKGFNEEKRDRVITALGEKGIGVNVHYIPLPLLTYFKNSGLNISEFPVSYKLFENEISLPVYNGLSQESLKVICENLSDEVEKLIRK</sequence>
<keyword evidence="6" id="KW-1185">Reference proteome</keyword>
<feature type="modified residue" description="N6-(pyridoxal phosphate)lysine" evidence="3">
    <location>
        <position position="198"/>
    </location>
</feature>
<comment type="similarity">
    <text evidence="1 4">Belongs to the DegT/DnrJ/EryC1 family.</text>
</comment>
<dbReference type="SUPFAM" id="SSF53383">
    <property type="entry name" value="PLP-dependent transferases"/>
    <property type="match status" value="1"/>
</dbReference>
<dbReference type="Gene3D" id="3.40.640.10">
    <property type="entry name" value="Type I PLP-dependent aspartate aminotransferase-like (Major domain)"/>
    <property type="match status" value="1"/>
</dbReference>
<feature type="active site" description="Proton acceptor" evidence="2">
    <location>
        <position position="198"/>
    </location>
</feature>
<comment type="caution">
    <text evidence="5">The sequence shown here is derived from an EMBL/GenBank/DDBJ whole genome shotgun (WGS) entry which is preliminary data.</text>
</comment>
<evidence type="ECO:0000256" key="4">
    <source>
        <dbReference type="RuleBase" id="RU004508"/>
    </source>
</evidence>
<organism evidence="5 6">
    <name type="scientific">Cecembia rubra</name>
    <dbReference type="NCBI Taxonomy" id="1485585"/>
    <lineage>
        <taxon>Bacteria</taxon>
        <taxon>Pseudomonadati</taxon>
        <taxon>Bacteroidota</taxon>
        <taxon>Cytophagia</taxon>
        <taxon>Cytophagales</taxon>
        <taxon>Cyclobacteriaceae</taxon>
        <taxon>Cecembia</taxon>
    </lineage>
</organism>
<evidence type="ECO:0000256" key="1">
    <source>
        <dbReference type="ARBA" id="ARBA00037999"/>
    </source>
</evidence>
<dbReference type="GO" id="GO:0000271">
    <property type="term" value="P:polysaccharide biosynthetic process"/>
    <property type="evidence" value="ECO:0007669"/>
    <property type="project" value="TreeGrafter"/>
</dbReference>
<dbReference type="AlphaFoldDB" id="A0A2P8EA20"/>
<evidence type="ECO:0000256" key="3">
    <source>
        <dbReference type="PIRSR" id="PIRSR000390-2"/>
    </source>
</evidence>
<dbReference type="OrthoDB" id="9810913at2"/>
<dbReference type="InterPro" id="IPR000653">
    <property type="entry name" value="DegT/StrS_aminotransferase"/>
</dbReference>
<dbReference type="Gene3D" id="3.90.1150.10">
    <property type="entry name" value="Aspartate Aminotransferase, domain 1"/>
    <property type="match status" value="1"/>
</dbReference>
<accession>A0A2P8EA20</accession>
<dbReference type="Pfam" id="PF01041">
    <property type="entry name" value="DegT_DnrJ_EryC1"/>
    <property type="match status" value="2"/>
</dbReference>
<dbReference type="InterPro" id="IPR015421">
    <property type="entry name" value="PyrdxlP-dep_Trfase_major"/>
</dbReference>
<name>A0A2P8EA20_9BACT</name>
<gene>
    <name evidence="5" type="ORF">CLV48_102138</name>
</gene>
<dbReference type="GO" id="GO:0008483">
    <property type="term" value="F:transaminase activity"/>
    <property type="evidence" value="ECO:0007669"/>
    <property type="project" value="TreeGrafter"/>
</dbReference>